<dbReference type="EMBL" id="JANEYG010000198">
    <property type="protein sequence ID" value="KAJ8911369.1"/>
    <property type="molecule type" value="Genomic_DNA"/>
</dbReference>
<reference evidence="3 4" key="1">
    <citation type="journal article" date="2023" name="Insect Mol. Biol.">
        <title>Genome sequencing provides insights into the evolution of gene families encoding plant cell wall-degrading enzymes in longhorned beetles.</title>
        <authorList>
            <person name="Shin N.R."/>
            <person name="Okamura Y."/>
            <person name="Kirsch R."/>
            <person name="Pauchet Y."/>
        </authorList>
    </citation>
    <scope>NUCLEOTIDE SEQUENCE [LARGE SCALE GENOMIC DNA]</scope>
    <source>
        <strain evidence="3">EAD_L_NR</strain>
    </source>
</reference>
<protein>
    <recommendedName>
        <fullName evidence="5">Peptidase aspartic putative domain-containing protein</fullName>
    </recommendedName>
</protein>
<keyword evidence="1" id="KW-0175">Coiled coil</keyword>
<dbReference type="Pfam" id="PF05380">
    <property type="entry name" value="Peptidase_A17"/>
    <property type="match status" value="1"/>
</dbReference>
<organism evidence="3 4">
    <name type="scientific">Exocentrus adspersus</name>
    <dbReference type="NCBI Taxonomy" id="1586481"/>
    <lineage>
        <taxon>Eukaryota</taxon>
        <taxon>Metazoa</taxon>
        <taxon>Ecdysozoa</taxon>
        <taxon>Arthropoda</taxon>
        <taxon>Hexapoda</taxon>
        <taxon>Insecta</taxon>
        <taxon>Pterygota</taxon>
        <taxon>Neoptera</taxon>
        <taxon>Endopterygota</taxon>
        <taxon>Coleoptera</taxon>
        <taxon>Polyphaga</taxon>
        <taxon>Cucujiformia</taxon>
        <taxon>Chrysomeloidea</taxon>
        <taxon>Cerambycidae</taxon>
        <taxon>Lamiinae</taxon>
        <taxon>Acanthocinini</taxon>
        <taxon>Exocentrus</taxon>
    </lineage>
</organism>
<dbReference type="CDD" id="cd00303">
    <property type="entry name" value="retropepsin_like"/>
    <property type="match status" value="1"/>
</dbReference>
<evidence type="ECO:0000256" key="1">
    <source>
        <dbReference type="SAM" id="Coils"/>
    </source>
</evidence>
<dbReference type="InterPro" id="IPR008042">
    <property type="entry name" value="Retrotrans_Pao"/>
</dbReference>
<feature type="region of interest" description="Disordered" evidence="2">
    <location>
        <begin position="315"/>
        <end position="350"/>
    </location>
</feature>
<dbReference type="Gene3D" id="2.40.70.10">
    <property type="entry name" value="Acid Proteases"/>
    <property type="match status" value="1"/>
</dbReference>
<feature type="region of interest" description="Disordered" evidence="2">
    <location>
        <begin position="103"/>
        <end position="123"/>
    </location>
</feature>
<dbReference type="SUPFAM" id="SSF56672">
    <property type="entry name" value="DNA/RNA polymerases"/>
    <property type="match status" value="1"/>
</dbReference>
<proteinExistence type="predicted"/>
<feature type="coiled-coil region" evidence="1">
    <location>
        <begin position="53"/>
        <end position="87"/>
    </location>
</feature>
<feature type="compositionally biased region" description="Low complexity" evidence="2">
    <location>
        <begin position="110"/>
        <end position="123"/>
    </location>
</feature>
<gene>
    <name evidence="3" type="ORF">NQ315_011662</name>
</gene>
<accession>A0AAV8VAY0</accession>
<dbReference type="PANTHER" id="PTHR47331">
    <property type="entry name" value="PHD-TYPE DOMAIN-CONTAINING PROTEIN"/>
    <property type="match status" value="1"/>
</dbReference>
<name>A0AAV8VAY0_9CUCU</name>
<feature type="compositionally biased region" description="Basic residues" evidence="2">
    <location>
        <begin position="319"/>
        <end position="330"/>
    </location>
</feature>
<evidence type="ECO:0000256" key="2">
    <source>
        <dbReference type="SAM" id="MobiDB-lite"/>
    </source>
</evidence>
<feature type="non-terminal residue" evidence="3">
    <location>
        <position position="1104"/>
    </location>
</feature>
<comment type="caution">
    <text evidence="3">The sequence shown here is derived from an EMBL/GenBank/DDBJ whole genome shotgun (WGS) entry which is preliminary data.</text>
</comment>
<dbReference type="InterPro" id="IPR043502">
    <property type="entry name" value="DNA/RNA_pol_sf"/>
</dbReference>
<sequence>MADDNIKTLIKKRASLKSKLTIFDKFITSFESLNESEIIRVKIIELNERLSSIETLLITFDEVQSEIEALAEDYEGQQAEREEFENKFHCVIAKARLFQEKHNAKKGNDAKSSSSSGKSNSSLKGVKLPEIDLPKFDGMYETWLEFRGIFESMIHNNTDIKNIQKFHYLKASLVGAAPRVIQSIEFKAENYPTAWETLCDRFDDKDLLVQNHISAIFSLETIRKATSSNIRELYENLFKHLSNIKQLGESTESWDTMLIFIAASKLDSATSQEWQRRRRKLRLKKGTVTLIDFKEFLKEHASSLQSSLAKLDMVSDKHHDHKKGHSHAHAQGKPSGVTRGLVGQRQNTSESADTSITKVCAHCKGDHWIFYCPDFLKLPIKERTSKIKELRLCFNCLRRNHAVKDCRWSGCKICGHKHNTVLHDVKETTNTAGTVGQSEAAANSNSNAQRDIASTSSCAFATTHNAILSTVKVQVRSSSGDWVTAKALLDCGSQSSFMTSELFRKLGLPKTEYHLAVCGINDKLSYVNYKCDLSVQSMNHSYAFNLQCFILDKITANVPDTLLDITNVNIPSNISLADPDFFIPQPVDILIGADAFWRILSTGQVNTNLNGLTLQNTRLGWIVTGSIVAPCRKARCNLVTHAEIQKTLSKFWEVEEIPTKAPYSLEEQACEEHFGAHLNTSDSGRYVVTIPLKESISKLGDSREIALLNPSQHNLQKIFWRSNPSEPVKVYKLKTVTYGTKSASFLAIRCLHEVASECEGDHPIIAKIIKRDMYVDDLLTSVDSREEAMYIRENITNIFRKRGFELRKWKSNDASILSELNANSDSNVVDFVACKESDAKTLGLSWKCDRDVLTYRVPLENESKRVQITKRTILSKIATIFDPLGLISPCIIIAKTLLQRLWSENLTWDQSLPDSILHSWLEFASELPKLNDFYVNLKLKLSFPFERFSDLNRIKRVCAYVLRFIKNCRSDRVDRKLTCLNVEEVDEAFSKLILIAQADSFSDEYNALQRDQSLPSTSKILSLHPFLDNHRILRVGGRLSNSDYPYSKKHPILLSPKHHLTKLIFESEHKRLLHAGPQLLLSTIRDTFWPIAGRNLARKVVHSC</sequence>
<dbReference type="GO" id="GO:0071897">
    <property type="term" value="P:DNA biosynthetic process"/>
    <property type="evidence" value="ECO:0007669"/>
    <property type="project" value="UniProtKB-ARBA"/>
</dbReference>
<dbReference type="Proteomes" id="UP001159042">
    <property type="component" value="Unassembled WGS sequence"/>
</dbReference>
<dbReference type="PANTHER" id="PTHR47331:SF5">
    <property type="entry name" value="RIBONUCLEASE H"/>
    <property type="match status" value="1"/>
</dbReference>
<dbReference type="Pfam" id="PF03564">
    <property type="entry name" value="DUF1759"/>
    <property type="match status" value="1"/>
</dbReference>
<dbReference type="AlphaFoldDB" id="A0AAV8VAY0"/>
<evidence type="ECO:0008006" key="5">
    <source>
        <dbReference type="Google" id="ProtNLM"/>
    </source>
</evidence>
<dbReference type="InterPro" id="IPR021109">
    <property type="entry name" value="Peptidase_aspartic_dom_sf"/>
</dbReference>
<evidence type="ECO:0000313" key="4">
    <source>
        <dbReference type="Proteomes" id="UP001159042"/>
    </source>
</evidence>
<keyword evidence="4" id="KW-1185">Reference proteome</keyword>
<evidence type="ECO:0000313" key="3">
    <source>
        <dbReference type="EMBL" id="KAJ8911369.1"/>
    </source>
</evidence>
<dbReference type="InterPro" id="IPR005312">
    <property type="entry name" value="DUF1759"/>
</dbReference>